<gene>
    <name evidence="2" type="ORF">MAQA_13026</name>
</gene>
<keyword evidence="3" id="KW-1185">Reference proteome</keyword>
<keyword evidence="1" id="KW-0472">Membrane</keyword>
<dbReference type="EMBL" id="AOCG01000013">
    <property type="protein sequence ID" value="EUJ17412.1"/>
    <property type="molecule type" value="Genomic_DNA"/>
</dbReference>
<dbReference type="AlphaFoldDB" id="W7AUT4"/>
<feature type="transmembrane region" description="Helical" evidence="1">
    <location>
        <begin position="15"/>
        <end position="38"/>
    </location>
</feature>
<accession>W7AUT4</accession>
<dbReference type="Proteomes" id="UP000019246">
    <property type="component" value="Unassembled WGS sequence"/>
</dbReference>
<evidence type="ECO:0000313" key="2">
    <source>
        <dbReference type="EMBL" id="EUJ17412.1"/>
    </source>
</evidence>
<reference evidence="2 3" key="1">
    <citation type="journal article" date="2014" name="Int. J. Syst. Evol. Microbiol.">
        <title>Listeria floridensis sp. nov., Listeria aquatica sp. nov., Listeria cornellensis sp. nov., Listeria riparia sp. nov. and Listeria grandensis sp. nov., from agricultural and natural environments.</title>
        <authorList>
            <person name="den Bakker H.C."/>
            <person name="Warchocki S."/>
            <person name="Wright E.M."/>
            <person name="Allred A.F."/>
            <person name="Ahlstrom C."/>
            <person name="Manuel C.S."/>
            <person name="Stasiewicz M.J."/>
            <person name="Burrell A."/>
            <person name="Roof S."/>
            <person name="Strawn L."/>
            <person name="Fortes E.D."/>
            <person name="Nightingale K.K."/>
            <person name="Kephart D."/>
            <person name="Wiedmann M."/>
        </authorList>
    </citation>
    <scope>NUCLEOTIDE SEQUENCE [LARGE SCALE GENOMIC DNA]</scope>
    <source>
        <strain evidence="2 3">FSL S10-1188</strain>
    </source>
</reference>
<keyword evidence="1" id="KW-1133">Transmembrane helix</keyword>
<keyword evidence="1" id="KW-0812">Transmembrane</keyword>
<dbReference type="STRING" id="1265818.MAQA_13026"/>
<proteinExistence type="predicted"/>
<evidence type="ECO:0000313" key="3">
    <source>
        <dbReference type="Proteomes" id="UP000019246"/>
    </source>
</evidence>
<name>W7AUT4_9LIST</name>
<protein>
    <submittedName>
        <fullName evidence="2">Uncharacterized protein</fullName>
    </submittedName>
</protein>
<sequence>MEHAELFLKKRMLKYPLYGLIAATIILCVITFFLRLVALHCYFCSWYRADYSDVLL</sequence>
<organism evidence="2 3">
    <name type="scientific">Listeria aquatica FSL S10-1188</name>
    <dbReference type="NCBI Taxonomy" id="1265818"/>
    <lineage>
        <taxon>Bacteria</taxon>
        <taxon>Bacillati</taxon>
        <taxon>Bacillota</taxon>
        <taxon>Bacilli</taxon>
        <taxon>Bacillales</taxon>
        <taxon>Listeriaceae</taxon>
        <taxon>Listeria</taxon>
    </lineage>
</organism>
<evidence type="ECO:0000256" key="1">
    <source>
        <dbReference type="SAM" id="Phobius"/>
    </source>
</evidence>
<comment type="caution">
    <text evidence="2">The sequence shown here is derived from an EMBL/GenBank/DDBJ whole genome shotgun (WGS) entry which is preliminary data.</text>
</comment>
<dbReference type="PATRIC" id="fig|1265818.5.peg.2622"/>